<comment type="caution">
    <text evidence="5">The sequence shown here is derived from an EMBL/GenBank/DDBJ whole genome shotgun (WGS) entry which is preliminary data.</text>
</comment>
<dbReference type="STRING" id="1793.AWC04_19580"/>
<dbReference type="InterPro" id="IPR014818">
    <property type="entry name" value="Phage/plasmid_primase_P4_C"/>
</dbReference>
<evidence type="ECO:0000256" key="4">
    <source>
        <dbReference type="ARBA" id="ARBA00022840"/>
    </source>
</evidence>
<dbReference type="InterPro" id="IPR014015">
    <property type="entry name" value="Helicase_SF3_DNA-vir"/>
</dbReference>
<dbReference type="InterPro" id="IPR027417">
    <property type="entry name" value="P-loop_NTPase"/>
</dbReference>
<dbReference type="InterPro" id="IPR006500">
    <property type="entry name" value="Helicase_put_C_phage/plasmid"/>
</dbReference>
<gene>
    <name evidence="5" type="ORF">AWC04_19580</name>
</gene>
<evidence type="ECO:0000256" key="1">
    <source>
        <dbReference type="ARBA" id="ARBA00022741"/>
    </source>
</evidence>
<keyword evidence="1" id="KW-0547">Nucleotide-binding</keyword>
<dbReference type="GO" id="GO:0005524">
    <property type="term" value="F:ATP binding"/>
    <property type="evidence" value="ECO:0007669"/>
    <property type="project" value="UniProtKB-KW"/>
</dbReference>
<evidence type="ECO:0000256" key="2">
    <source>
        <dbReference type="ARBA" id="ARBA00022801"/>
    </source>
</evidence>
<dbReference type="InterPro" id="IPR045455">
    <property type="entry name" value="NrS-1_pol-like_helicase"/>
</dbReference>
<sequence>MMTGTDGWDPYEDVPPLGDDDAPPEWEGAPDAVVVPFDRAERQDRKGAGAKTKHLPRALVLPPPDCPLPVARELIRALWTDAEGRELIASWRGQWAAYAGTHWEVVSRATIRAILQRAVEQAVVQQANGEVKPWNPNSRRMADLMEALASAVHRDDEAEEDRVGRVAMGNGILDLETLELAPHTPEWFSFTCLPYDYAPLAGEPIALLAFCRSVWGDDAPSIGMLQEWLGYAVSGSLAKQKALLLVGARRAGKGTILKLLTALVGAKNCAPLTLDALGRQFGLQRAIGKTLGLIADARQDGRSPALLIERLLMIIAGDAIEVDIKNREPWHGQLALRLVMASNEVPRFRDNSGAVASRFLILRFTRSMLGKEDEALDARLAAEMPAIFNWALSGLRRLEERGRFSEPESAMEDRELLDDLASPVNIFAREILDVGEGFEEKKDVVYAFWRAWCEKNGHEPGSTTSFTRSLRAAFPSVTARGRAKAAEGYGDRPRVYGGVRLKPGVATHPDAEPVVVGRWSDGAPATVDRCLKCGDLLGPGEHGCVFDAPPPEPLDLGV</sequence>
<dbReference type="Pfam" id="PF03288">
    <property type="entry name" value="Pox_D5"/>
    <property type="match status" value="1"/>
</dbReference>
<dbReference type="SUPFAM" id="SSF52540">
    <property type="entry name" value="P-loop containing nucleoside triphosphate hydrolases"/>
    <property type="match status" value="1"/>
</dbReference>
<dbReference type="Pfam" id="PF19263">
    <property type="entry name" value="DUF5906"/>
    <property type="match status" value="1"/>
</dbReference>
<dbReference type="EMBL" id="LQOJ01000073">
    <property type="protein sequence ID" value="ORU96770.1"/>
    <property type="molecule type" value="Genomic_DNA"/>
</dbReference>
<dbReference type="GO" id="GO:0016787">
    <property type="term" value="F:hydrolase activity"/>
    <property type="evidence" value="ECO:0007669"/>
    <property type="project" value="UniProtKB-KW"/>
</dbReference>
<reference evidence="5 6" key="1">
    <citation type="submission" date="2016-01" db="EMBL/GenBank/DDBJ databases">
        <title>The new phylogeny of the genus Mycobacterium.</title>
        <authorList>
            <person name="Tarcisio F."/>
            <person name="Conor M."/>
            <person name="Antonella G."/>
            <person name="Elisabetta G."/>
            <person name="Giulia F.S."/>
            <person name="Sara T."/>
            <person name="Anna F."/>
            <person name="Clotilde B."/>
            <person name="Roberto B."/>
            <person name="Veronica D.S."/>
            <person name="Fabio R."/>
            <person name="Monica P."/>
            <person name="Olivier J."/>
            <person name="Enrico T."/>
            <person name="Nicola S."/>
        </authorList>
    </citation>
    <scope>NUCLEOTIDE SEQUENCE [LARGE SCALE GENOMIC DNA]</scope>
    <source>
        <strain evidence="5 6">DSM 44179</strain>
    </source>
</reference>
<proteinExistence type="predicted"/>
<evidence type="ECO:0000313" key="6">
    <source>
        <dbReference type="Proteomes" id="UP000193484"/>
    </source>
</evidence>
<dbReference type="RefSeq" id="WP_085100756.1">
    <property type="nucleotide sequence ID" value="NZ_AP022603.1"/>
</dbReference>
<dbReference type="PANTHER" id="PTHR35372:SF2">
    <property type="entry name" value="SF3 HELICASE DOMAIN-CONTAINING PROTEIN"/>
    <property type="match status" value="1"/>
</dbReference>
<keyword evidence="4" id="KW-0067">ATP-binding</keyword>
<keyword evidence="6" id="KW-1185">Reference proteome</keyword>
<evidence type="ECO:0000256" key="3">
    <source>
        <dbReference type="ARBA" id="ARBA00022806"/>
    </source>
</evidence>
<protein>
    <submittedName>
        <fullName evidence="5">Uncharacterized protein</fullName>
    </submittedName>
</protein>
<dbReference type="OrthoDB" id="9763644at2"/>
<evidence type="ECO:0000313" key="5">
    <source>
        <dbReference type="EMBL" id="ORU96770.1"/>
    </source>
</evidence>
<keyword evidence="3" id="KW-0347">Helicase</keyword>
<dbReference type="GO" id="GO:0004386">
    <property type="term" value="F:helicase activity"/>
    <property type="evidence" value="ECO:0007669"/>
    <property type="project" value="UniProtKB-KW"/>
</dbReference>
<dbReference type="NCBIfam" id="TIGR01613">
    <property type="entry name" value="primase_Cterm"/>
    <property type="match status" value="1"/>
</dbReference>
<dbReference type="InterPro" id="IPR004968">
    <property type="entry name" value="DNA_primase/NTPase_C"/>
</dbReference>
<dbReference type="PANTHER" id="PTHR35372">
    <property type="entry name" value="ATP BINDING PROTEIN-RELATED"/>
    <property type="match status" value="1"/>
</dbReference>
<dbReference type="InterPro" id="IPR051620">
    <property type="entry name" value="ORF904-like_C"/>
</dbReference>
<dbReference type="InterPro" id="IPR036390">
    <property type="entry name" value="WH_DNA-bd_sf"/>
</dbReference>
<keyword evidence="2" id="KW-0378">Hydrolase</keyword>
<dbReference type="Proteomes" id="UP000193484">
    <property type="component" value="Unassembled WGS sequence"/>
</dbReference>
<organism evidence="5 6">
    <name type="scientific">Mycolicibacterium fallax</name>
    <name type="common">Mycobacterium fallax</name>
    <dbReference type="NCBI Taxonomy" id="1793"/>
    <lineage>
        <taxon>Bacteria</taxon>
        <taxon>Bacillati</taxon>
        <taxon>Actinomycetota</taxon>
        <taxon>Actinomycetes</taxon>
        <taxon>Mycobacteriales</taxon>
        <taxon>Mycobacteriaceae</taxon>
        <taxon>Mycolicibacterium</taxon>
    </lineage>
</organism>
<dbReference type="SUPFAM" id="SSF46785">
    <property type="entry name" value="Winged helix' DNA-binding domain"/>
    <property type="match status" value="1"/>
</dbReference>
<dbReference type="Gene3D" id="3.40.50.300">
    <property type="entry name" value="P-loop containing nucleotide triphosphate hydrolases"/>
    <property type="match status" value="1"/>
</dbReference>
<dbReference type="AlphaFoldDB" id="A0A1X1QZC7"/>
<accession>A0A1X1QZC7</accession>
<name>A0A1X1QZC7_MYCFA</name>
<dbReference type="Pfam" id="PF08706">
    <property type="entry name" value="D5_N"/>
    <property type="match status" value="1"/>
</dbReference>
<dbReference type="PROSITE" id="PS51206">
    <property type="entry name" value="SF3_HELICASE_1"/>
    <property type="match status" value="1"/>
</dbReference>